<dbReference type="PIRSF" id="PIRSF021290">
    <property type="entry name" value="DUF1273"/>
    <property type="match status" value="1"/>
</dbReference>
<organism evidence="1 2">
    <name type="scientific">Gracilibacillus dipsosauri</name>
    <dbReference type="NCBI Taxonomy" id="178340"/>
    <lineage>
        <taxon>Bacteria</taxon>
        <taxon>Bacillati</taxon>
        <taxon>Bacillota</taxon>
        <taxon>Bacilli</taxon>
        <taxon>Bacillales</taxon>
        <taxon>Bacillaceae</taxon>
        <taxon>Gracilibacillus</taxon>
    </lineage>
</organism>
<dbReference type="SUPFAM" id="SSF102405">
    <property type="entry name" value="MCP/YpsA-like"/>
    <property type="match status" value="1"/>
</dbReference>
<accession>A0A317KZM0</accession>
<dbReference type="Gene3D" id="3.40.50.450">
    <property type="match status" value="1"/>
</dbReference>
<dbReference type="PANTHER" id="PTHR38440">
    <property type="entry name" value="UPF0398 PROTEIN YPSA"/>
    <property type="match status" value="1"/>
</dbReference>
<comment type="caution">
    <text evidence="1">The sequence shown here is derived from an EMBL/GenBank/DDBJ whole genome shotgun (WGS) entry which is preliminary data.</text>
</comment>
<evidence type="ECO:0000313" key="2">
    <source>
        <dbReference type="Proteomes" id="UP000245624"/>
    </source>
</evidence>
<dbReference type="Proteomes" id="UP000245624">
    <property type="component" value="Unassembled WGS sequence"/>
</dbReference>
<dbReference type="PANTHER" id="PTHR38440:SF1">
    <property type="entry name" value="UPF0398 PROTEIN SPR0331"/>
    <property type="match status" value="1"/>
</dbReference>
<dbReference type="RefSeq" id="WP_109984288.1">
    <property type="nucleotide sequence ID" value="NZ_QGTD01000008.1"/>
</dbReference>
<dbReference type="EMBL" id="QGTD01000008">
    <property type="protein sequence ID" value="PWU68676.1"/>
    <property type="molecule type" value="Genomic_DNA"/>
</dbReference>
<protein>
    <submittedName>
        <fullName evidence="1">Uncharacterized protein</fullName>
    </submittedName>
</protein>
<keyword evidence="2" id="KW-1185">Reference proteome</keyword>
<dbReference type="Pfam" id="PF06908">
    <property type="entry name" value="YpsA"/>
    <property type="match status" value="1"/>
</dbReference>
<name>A0A317KZM0_9BACI</name>
<dbReference type="InterPro" id="IPR010697">
    <property type="entry name" value="YspA"/>
</dbReference>
<reference evidence="1 2" key="1">
    <citation type="submission" date="2018-05" db="EMBL/GenBank/DDBJ databases">
        <title>Genomic analysis of Gracilibacillus dipsosauri DD1 reveals novel features of a salt-tolerant amylase.</title>
        <authorList>
            <person name="Deutch C.E."/>
            <person name="Yang S."/>
        </authorList>
    </citation>
    <scope>NUCLEOTIDE SEQUENCE [LARGE SCALE GENOMIC DNA]</scope>
    <source>
        <strain evidence="1 2">DD1</strain>
    </source>
</reference>
<gene>
    <name evidence="1" type="ORF">DLJ74_09610</name>
</gene>
<dbReference type="OrthoDB" id="2301957at2"/>
<sequence>MRTITITGNKPAELNIQGENDPRIAYIKKALTRKILTLLDEGLEWVIVAGQMGIELWTCEVVIELKKSYELKLGVFPPFLEYSSRWPESYQEQFEQISLEADIYKPLYNKKYEGPYQFINKDQWMIHKTDGTVILVDEEYPGSVQYFLERAKKAHMESDYPIIWITPMDLEDIVREEMDHQDFY</sequence>
<evidence type="ECO:0000313" key="1">
    <source>
        <dbReference type="EMBL" id="PWU68676.1"/>
    </source>
</evidence>
<proteinExistence type="predicted"/>
<dbReference type="AlphaFoldDB" id="A0A317KZM0"/>
<dbReference type="NCBIfam" id="NF010181">
    <property type="entry name" value="PRK13660.1"/>
    <property type="match status" value="1"/>
</dbReference>